<keyword evidence="7" id="KW-1185">Reference proteome</keyword>
<dbReference type="SUPFAM" id="SSF56300">
    <property type="entry name" value="Metallo-dependent phosphatases"/>
    <property type="match status" value="1"/>
</dbReference>
<dbReference type="Proteomes" id="UP001139347">
    <property type="component" value="Unassembled WGS sequence"/>
</dbReference>
<evidence type="ECO:0000256" key="1">
    <source>
        <dbReference type="ARBA" id="ARBA00022723"/>
    </source>
</evidence>
<comment type="caution">
    <text evidence="6">The sequence shown here is derived from an EMBL/GenBank/DDBJ whole genome shotgun (WGS) entry which is preliminary data.</text>
</comment>
<evidence type="ECO:0000256" key="3">
    <source>
        <dbReference type="ARBA" id="ARBA00023004"/>
    </source>
</evidence>
<keyword evidence="3" id="KW-0408">Iron</keyword>
<dbReference type="InterPro" id="IPR029052">
    <property type="entry name" value="Metallo-depent_PP-like"/>
</dbReference>
<evidence type="ECO:0000256" key="2">
    <source>
        <dbReference type="ARBA" id="ARBA00022801"/>
    </source>
</evidence>
<dbReference type="InterPro" id="IPR050884">
    <property type="entry name" value="CNP_phosphodiesterase-III"/>
</dbReference>
<dbReference type="Gene3D" id="3.60.21.10">
    <property type="match status" value="1"/>
</dbReference>
<organism evidence="6 7">
    <name type="scientific">Paenibacillus mangrovi</name>
    <dbReference type="NCBI Taxonomy" id="2931978"/>
    <lineage>
        <taxon>Bacteria</taxon>
        <taxon>Bacillati</taxon>
        <taxon>Bacillota</taxon>
        <taxon>Bacilli</taxon>
        <taxon>Bacillales</taxon>
        <taxon>Paenibacillaceae</taxon>
        <taxon>Paenibacillus</taxon>
    </lineage>
</organism>
<gene>
    <name evidence="6" type="ORF">MUG84_24790</name>
</gene>
<name>A0A9X1WTD3_9BACL</name>
<dbReference type="GO" id="GO:0046872">
    <property type="term" value="F:metal ion binding"/>
    <property type="evidence" value="ECO:0007669"/>
    <property type="project" value="UniProtKB-KW"/>
</dbReference>
<evidence type="ECO:0000313" key="7">
    <source>
        <dbReference type="Proteomes" id="UP001139347"/>
    </source>
</evidence>
<dbReference type="InterPro" id="IPR004843">
    <property type="entry name" value="Calcineurin-like_PHP"/>
</dbReference>
<dbReference type="PANTHER" id="PTHR42988">
    <property type="entry name" value="PHOSPHOHYDROLASE"/>
    <property type="match status" value="1"/>
</dbReference>
<dbReference type="PANTHER" id="PTHR42988:SF2">
    <property type="entry name" value="CYCLIC NUCLEOTIDE PHOSPHODIESTERASE CBUA0032-RELATED"/>
    <property type="match status" value="1"/>
</dbReference>
<accession>A0A9X1WTD3</accession>
<keyword evidence="1" id="KW-0479">Metal-binding</keyword>
<dbReference type="RefSeq" id="WP_244730424.1">
    <property type="nucleotide sequence ID" value="NZ_JALIRP010000016.1"/>
</dbReference>
<keyword evidence="2" id="KW-0378">Hydrolase</keyword>
<comment type="similarity">
    <text evidence="4">Belongs to the cyclic nucleotide phosphodiesterase class-III family.</text>
</comment>
<evidence type="ECO:0000259" key="5">
    <source>
        <dbReference type="Pfam" id="PF00149"/>
    </source>
</evidence>
<feature type="domain" description="Calcineurin-like phosphoesterase" evidence="5">
    <location>
        <begin position="2"/>
        <end position="196"/>
    </location>
</feature>
<protein>
    <submittedName>
        <fullName evidence="6">Metallophosphoesterase</fullName>
    </submittedName>
</protein>
<evidence type="ECO:0000313" key="6">
    <source>
        <dbReference type="EMBL" id="MCJ8014907.1"/>
    </source>
</evidence>
<dbReference type="EMBL" id="JALIRP010000016">
    <property type="protein sequence ID" value="MCJ8014907.1"/>
    <property type="molecule type" value="Genomic_DNA"/>
</dbReference>
<dbReference type="GO" id="GO:0016787">
    <property type="term" value="F:hydrolase activity"/>
    <property type="evidence" value="ECO:0007669"/>
    <property type="project" value="UniProtKB-KW"/>
</dbReference>
<evidence type="ECO:0000256" key="4">
    <source>
        <dbReference type="ARBA" id="ARBA00025742"/>
    </source>
</evidence>
<dbReference type="Pfam" id="PF00149">
    <property type="entry name" value="Metallophos"/>
    <property type="match status" value="1"/>
</dbReference>
<proteinExistence type="inferred from homology"/>
<reference evidence="6" key="1">
    <citation type="submission" date="2022-04" db="EMBL/GenBank/DDBJ databases">
        <title>Paenibacillus mangrovi sp. nov., a novel endophytic bacterium isolated from bark of Kandelia candel.</title>
        <authorList>
            <person name="Tuo L."/>
        </authorList>
    </citation>
    <scope>NUCLEOTIDE SEQUENCE</scope>
    <source>
        <strain evidence="6">KQZ6P-2</strain>
    </source>
</reference>
<sequence length="280" mass="32134">MMKLALLGDLHYHEIDRSIPGLEEARTAFYHHVLEQFLNLDADLYISLGDLTNYGLTSELQEVYALLKRQDKRFIHVLGNHDLYGQTRSEVLRITGQQRYHVLDTEEAMLVFLDTAKEMDFEDWGGWLDFEQLEWLESRVISSNEKPLLVFGHHPIYRTTKGSVREKGSIHPNIDMWSILNQNKGIGIYFNGHTHMDSIVQQQDWSFVQMSACLDQPGFRLVDIGNEAIRITAVDVTSPVVMDHAPVLHKHMKHFSPTPDARGGEEDRELVVELISAAQL</sequence>
<dbReference type="AlphaFoldDB" id="A0A9X1WTD3"/>